<dbReference type="InterPro" id="IPR036465">
    <property type="entry name" value="vWFA_dom_sf"/>
</dbReference>
<dbReference type="SUPFAM" id="SSF53300">
    <property type="entry name" value="vWA-like"/>
    <property type="match status" value="2"/>
</dbReference>
<evidence type="ECO:0000313" key="2">
    <source>
        <dbReference type="EMBL" id="MBC2594407.1"/>
    </source>
</evidence>
<dbReference type="Gene3D" id="3.40.50.880">
    <property type="match status" value="2"/>
</dbReference>
<dbReference type="PANTHER" id="PTHR37947:SF2">
    <property type="entry name" value="VON WILLEBRAND FACTOR TYPE A"/>
    <property type="match status" value="1"/>
</dbReference>
<organism evidence="2 3">
    <name type="scientific">Ruficoccus amylovorans</name>
    <dbReference type="NCBI Taxonomy" id="1804625"/>
    <lineage>
        <taxon>Bacteria</taxon>
        <taxon>Pseudomonadati</taxon>
        <taxon>Verrucomicrobiota</taxon>
        <taxon>Opitutia</taxon>
        <taxon>Puniceicoccales</taxon>
        <taxon>Cerasicoccaceae</taxon>
        <taxon>Ruficoccus</taxon>
    </lineage>
</organism>
<dbReference type="InterPro" id="IPR002035">
    <property type="entry name" value="VWF_A"/>
</dbReference>
<dbReference type="EMBL" id="JACHVB010000021">
    <property type="protein sequence ID" value="MBC2594407.1"/>
    <property type="molecule type" value="Genomic_DNA"/>
</dbReference>
<evidence type="ECO:0000259" key="1">
    <source>
        <dbReference type="PROSITE" id="PS50234"/>
    </source>
</evidence>
<keyword evidence="3" id="KW-1185">Reference proteome</keyword>
<dbReference type="SMART" id="SM00327">
    <property type="entry name" value="VWA"/>
    <property type="match status" value="1"/>
</dbReference>
<name>A0A842HFQ6_9BACT</name>
<dbReference type="CDD" id="cd00198">
    <property type="entry name" value="vWFA"/>
    <property type="match status" value="1"/>
</dbReference>
<feature type="domain" description="VWFA" evidence="1">
    <location>
        <begin position="390"/>
        <end position="567"/>
    </location>
</feature>
<dbReference type="Proteomes" id="UP000546464">
    <property type="component" value="Unassembled WGS sequence"/>
</dbReference>
<evidence type="ECO:0000313" key="3">
    <source>
        <dbReference type="Proteomes" id="UP000546464"/>
    </source>
</evidence>
<reference evidence="2 3" key="1">
    <citation type="submission" date="2020-07" db="EMBL/GenBank/DDBJ databases">
        <authorList>
            <person name="Feng X."/>
        </authorList>
    </citation>
    <scope>NUCLEOTIDE SEQUENCE [LARGE SCALE GENOMIC DNA]</scope>
    <source>
        <strain evidence="2 3">JCM31066</strain>
    </source>
</reference>
<dbReference type="AlphaFoldDB" id="A0A842HFQ6"/>
<sequence>MMLFSQPEWFLLIPALVFVGWLHRGLRLWRPLRVLCLALLTLILVDPHAEQIKPGLDLWVLVDRSDSARPVLDPTLEEWQQLIESGQGPDDTLHYLDFAAEASERPEGARFAEINATSRTDIPLAVQMAIAGRDPNRAAKILLLSDGYSTVPLTETAEHLRKSGLPLYTRIPPVDRSADTRLERFRLPLRVGQGEPVLMEVQAAGEPGRTVRYRLMRGADAIGGNAITFGADGRARLRLLDRNPHSGSHRYTLALEDPQDPIPGNNRSDAWVMIEGGPRVVVISQYTDDPVAGALQRVGLPVQLVTDFSTLTPGTLSGARAVLLNNVPAHTLPAGLLQALSFYVTGQGGGLAMLGGKHSFGSGGYFDSPIDEILPVSMELKEDHKKLAVAMAIVLDRSGSMSASTGSGQTKMDLANAGAAETVTLMGGHDAVTILAVDSGPHMVVPLTGVTGNQPEIVRRARSVVSMGGGIFVYTGLKAAWEELQKATAGQKHIILFADAADAEEPGDYQKLLKTITDAGATVSVIGLGTDSDVDADFLKDVATRGNGRSFFSANAADIPSLFAQETVAVTRSAFIDEPVGCQPATGWAEISPQPMDWPQQVDGYNLSYLRPRAASALHTTDEYQAPLLAFWHRGSGRTAAITFPLSGPYSETVRAWPGYGDLIQTLGRWLIGTDQPRGLGLRTRLEGSTLLLDLFYDEQWANEHPGSSPVIVYQQLDTATPAHGLWERLSPGHYRARLPLPTGQPTLGAVQWGDATLPFGPIGVQENLEWQTPATMLQALRDTARLSGGGPANLLEDIWLTDEVSRHQSLRPVLILLLAAAFLAEAAWFRWGRS</sequence>
<dbReference type="SUPFAM" id="SSF52317">
    <property type="entry name" value="Class I glutamine amidotransferase-like"/>
    <property type="match status" value="1"/>
</dbReference>
<protein>
    <submittedName>
        <fullName evidence="2">VWA domain-containing protein</fullName>
    </submittedName>
</protein>
<dbReference type="PROSITE" id="PS50234">
    <property type="entry name" value="VWFA"/>
    <property type="match status" value="1"/>
</dbReference>
<comment type="caution">
    <text evidence="2">The sequence shown here is derived from an EMBL/GenBank/DDBJ whole genome shotgun (WGS) entry which is preliminary data.</text>
</comment>
<dbReference type="PANTHER" id="PTHR37947">
    <property type="entry name" value="BLL2462 PROTEIN"/>
    <property type="match status" value="1"/>
</dbReference>
<proteinExistence type="predicted"/>
<dbReference type="InterPro" id="IPR029062">
    <property type="entry name" value="Class_I_gatase-like"/>
</dbReference>
<gene>
    <name evidence="2" type="ORF">H5P28_09075</name>
</gene>
<dbReference type="RefSeq" id="WP_185675391.1">
    <property type="nucleotide sequence ID" value="NZ_JACHVB010000021.1"/>
</dbReference>
<accession>A0A842HFQ6</accession>
<dbReference type="Pfam" id="PF13519">
    <property type="entry name" value="VWA_2"/>
    <property type="match status" value="1"/>
</dbReference>